<comment type="caution">
    <text evidence="2">The sequence shown here is derived from an EMBL/GenBank/DDBJ whole genome shotgun (WGS) entry which is preliminary data.</text>
</comment>
<organism evidence="2 3">
    <name type="scientific">Ceratopteris richardii</name>
    <name type="common">Triangle waterfern</name>
    <dbReference type="NCBI Taxonomy" id="49495"/>
    <lineage>
        <taxon>Eukaryota</taxon>
        <taxon>Viridiplantae</taxon>
        <taxon>Streptophyta</taxon>
        <taxon>Embryophyta</taxon>
        <taxon>Tracheophyta</taxon>
        <taxon>Polypodiopsida</taxon>
        <taxon>Polypodiidae</taxon>
        <taxon>Polypodiales</taxon>
        <taxon>Pteridineae</taxon>
        <taxon>Pteridaceae</taxon>
        <taxon>Parkerioideae</taxon>
        <taxon>Ceratopteris</taxon>
    </lineage>
</organism>
<evidence type="ECO:0000256" key="1">
    <source>
        <dbReference type="SAM" id="SignalP"/>
    </source>
</evidence>
<evidence type="ECO:0008006" key="4">
    <source>
        <dbReference type="Google" id="ProtNLM"/>
    </source>
</evidence>
<protein>
    <recommendedName>
        <fullName evidence="4">Secreted protein</fullName>
    </recommendedName>
</protein>
<name>A0A8T2QBM5_CERRI</name>
<evidence type="ECO:0000313" key="3">
    <source>
        <dbReference type="Proteomes" id="UP000825935"/>
    </source>
</evidence>
<gene>
    <name evidence="2" type="ORF">KP509_36G020100</name>
</gene>
<accession>A0A8T2QBM5</accession>
<dbReference type="AlphaFoldDB" id="A0A8T2QBM5"/>
<feature type="chain" id="PRO_5035828313" description="Secreted protein" evidence="1">
    <location>
        <begin position="26"/>
        <end position="108"/>
    </location>
</feature>
<sequence length="108" mass="12024">MRTSVCTNLCMHMLLFCITANILYSCITCCGESNPWKAATPAQLPTLYVGGLRSSSSSSDTNLWSRAAMVLSKICRDNDRDAPYFVDKPRTVAVMNHICFSFTFHCLT</sequence>
<keyword evidence="1" id="KW-0732">Signal</keyword>
<feature type="signal peptide" evidence="1">
    <location>
        <begin position="1"/>
        <end position="25"/>
    </location>
</feature>
<dbReference type="EMBL" id="CM035441">
    <property type="protein sequence ID" value="KAH7280903.1"/>
    <property type="molecule type" value="Genomic_DNA"/>
</dbReference>
<proteinExistence type="predicted"/>
<dbReference type="PROSITE" id="PS51257">
    <property type="entry name" value="PROKAR_LIPOPROTEIN"/>
    <property type="match status" value="1"/>
</dbReference>
<reference evidence="2" key="1">
    <citation type="submission" date="2021-08" db="EMBL/GenBank/DDBJ databases">
        <title>WGS assembly of Ceratopteris richardii.</title>
        <authorList>
            <person name="Marchant D.B."/>
            <person name="Chen G."/>
            <person name="Jenkins J."/>
            <person name="Shu S."/>
            <person name="Leebens-Mack J."/>
            <person name="Grimwood J."/>
            <person name="Schmutz J."/>
            <person name="Soltis P."/>
            <person name="Soltis D."/>
            <person name="Chen Z.-H."/>
        </authorList>
    </citation>
    <scope>NUCLEOTIDE SEQUENCE</scope>
    <source>
        <strain evidence="2">Whitten #5841</strain>
        <tissue evidence="2">Leaf</tissue>
    </source>
</reference>
<dbReference type="Proteomes" id="UP000825935">
    <property type="component" value="Chromosome 36"/>
</dbReference>
<keyword evidence="3" id="KW-1185">Reference proteome</keyword>
<evidence type="ECO:0000313" key="2">
    <source>
        <dbReference type="EMBL" id="KAH7280903.1"/>
    </source>
</evidence>